<name>A0A8S9ZTS6_9BILA</name>
<reference evidence="4" key="1">
    <citation type="journal article" date="2020" name="Ecol. Evol.">
        <title>Genome structure and content of the rice root-knot nematode (Meloidogyne graminicola).</title>
        <authorList>
            <person name="Phan N.T."/>
            <person name="Danchin E.G.J."/>
            <person name="Klopp C."/>
            <person name="Perfus-Barbeoch L."/>
            <person name="Kozlowski D.K."/>
            <person name="Koutsovoulos G.D."/>
            <person name="Lopez-Roques C."/>
            <person name="Bouchez O."/>
            <person name="Zahm M."/>
            <person name="Besnard G."/>
            <person name="Bellafiore S."/>
        </authorList>
    </citation>
    <scope>NUCLEOTIDE SEQUENCE</scope>
    <source>
        <strain evidence="4">VN-18</strain>
    </source>
</reference>
<feature type="compositionally biased region" description="Polar residues" evidence="1">
    <location>
        <begin position="179"/>
        <end position="191"/>
    </location>
</feature>
<dbReference type="AlphaFoldDB" id="A0A8S9ZTS6"/>
<dbReference type="EMBL" id="JABEBT010000028">
    <property type="protein sequence ID" value="KAF7636597.1"/>
    <property type="molecule type" value="Genomic_DNA"/>
</dbReference>
<feature type="compositionally biased region" description="Pro residues" evidence="1">
    <location>
        <begin position="139"/>
        <end position="152"/>
    </location>
</feature>
<protein>
    <recommendedName>
        <fullName evidence="3">Ground-like domain-containing protein</fullName>
    </recommendedName>
</protein>
<keyword evidence="5" id="KW-1185">Reference proteome</keyword>
<dbReference type="OrthoDB" id="5825670at2759"/>
<dbReference type="Proteomes" id="UP000605970">
    <property type="component" value="Unassembled WGS sequence"/>
</dbReference>
<evidence type="ECO:0000259" key="3">
    <source>
        <dbReference type="Pfam" id="PF04155"/>
    </source>
</evidence>
<comment type="caution">
    <text evidence="4">The sequence shown here is derived from an EMBL/GenBank/DDBJ whole genome shotgun (WGS) entry which is preliminary data.</text>
</comment>
<dbReference type="InterPro" id="IPR007284">
    <property type="entry name" value="Ground-like_dom"/>
</dbReference>
<dbReference type="Pfam" id="PF04155">
    <property type="entry name" value="Ground-like"/>
    <property type="match status" value="1"/>
</dbReference>
<feature type="region of interest" description="Disordered" evidence="1">
    <location>
        <begin position="278"/>
        <end position="335"/>
    </location>
</feature>
<feature type="compositionally biased region" description="Low complexity" evidence="1">
    <location>
        <begin position="310"/>
        <end position="320"/>
    </location>
</feature>
<organism evidence="4 5">
    <name type="scientific">Meloidogyne graminicola</name>
    <dbReference type="NCBI Taxonomy" id="189291"/>
    <lineage>
        <taxon>Eukaryota</taxon>
        <taxon>Metazoa</taxon>
        <taxon>Ecdysozoa</taxon>
        <taxon>Nematoda</taxon>
        <taxon>Chromadorea</taxon>
        <taxon>Rhabditida</taxon>
        <taxon>Tylenchina</taxon>
        <taxon>Tylenchomorpha</taxon>
        <taxon>Tylenchoidea</taxon>
        <taxon>Meloidogynidae</taxon>
        <taxon>Meloidogyninae</taxon>
        <taxon>Meloidogyne</taxon>
    </lineage>
</organism>
<dbReference type="SUPFAM" id="SSF101447">
    <property type="entry name" value="Formin homology 2 domain (FH2 domain)"/>
    <property type="match status" value="1"/>
</dbReference>
<feature type="domain" description="Ground-like" evidence="3">
    <location>
        <begin position="453"/>
        <end position="523"/>
    </location>
</feature>
<feature type="compositionally biased region" description="Polar residues" evidence="1">
    <location>
        <begin position="201"/>
        <end position="214"/>
    </location>
</feature>
<evidence type="ECO:0000256" key="1">
    <source>
        <dbReference type="SAM" id="MobiDB-lite"/>
    </source>
</evidence>
<keyword evidence="2" id="KW-0812">Transmembrane</keyword>
<gene>
    <name evidence="4" type="ORF">Mgra_00003993</name>
</gene>
<keyword evidence="2" id="KW-1133">Transmembrane helix</keyword>
<evidence type="ECO:0000313" key="4">
    <source>
        <dbReference type="EMBL" id="KAF7636597.1"/>
    </source>
</evidence>
<feature type="compositionally biased region" description="Polar residues" evidence="1">
    <location>
        <begin position="293"/>
        <end position="309"/>
    </location>
</feature>
<proteinExistence type="predicted"/>
<sequence>MILFIQFNIFTLIYYFSLFLLFFTYPFTKAFFYSMSGGCSCPTIVCPPSPPCHSLSSENCGGCGTGNSGGCSGSYPSKSNGCSSGPVHLTIDCTRNNAETLGCGGTNCLPQKQSNGYAKNNFGRGGYNTGPTGCSSENCPPPPPPPPPPPSPQHQQIPPFTNVNPPPQHYVAPSLPTAECQSSTPNECNNVPQSPPQQQQTFSSGAGGTYSQRNNEGDRELLQQNKGEGFSSGNENSGYEQGNYESIQKQPIPPAPFPTYTQQTQIPEQQQTLVQPPPIDEQATLPPLPPTDDSYQSTSLPAEIETTSLNNNGEENNNNNYKRDPPSINVSGGKSIGVPNVQGNKLAAANLKYQNVKFPTDLYGDDELAELIDYEEEADAKKTTTTIKTTTRLKKVFAIVPPEKANFDKGEKEKTDDKDDILSNDYSDNSFKKVHSSPHSSDKLYSKFGTENSKCSSEILRTIMHENIVVSPTISKQLIFSAGRLTFGASIDVICSRNRFSYTVISSKIFCETSRGPVTCFAFLQP</sequence>
<feature type="transmembrane region" description="Helical" evidence="2">
    <location>
        <begin position="12"/>
        <end position="33"/>
    </location>
</feature>
<evidence type="ECO:0000256" key="2">
    <source>
        <dbReference type="SAM" id="Phobius"/>
    </source>
</evidence>
<evidence type="ECO:0000313" key="5">
    <source>
        <dbReference type="Proteomes" id="UP000605970"/>
    </source>
</evidence>
<accession>A0A8S9ZTS6</accession>
<feature type="region of interest" description="Disordered" evidence="1">
    <location>
        <begin position="133"/>
        <end position="214"/>
    </location>
</feature>
<keyword evidence="2" id="KW-0472">Membrane</keyword>